<evidence type="ECO:0000313" key="1">
    <source>
        <dbReference type="EMBL" id="SIR32562.1"/>
    </source>
</evidence>
<keyword evidence="2" id="KW-1185">Reference proteome</keyword>
<organism evidence="1 2">
    <name type="scientific">Pontibacter lucknowensis</name>
    <dbReference type="NCBI Taxonomy" id="1077936"/>
    <lineage>
        <taxon>Bacteria</taxon>
        <taxon>Pseudomonadati</taxon>
        <taxon>Bacteroidota</taxon>
        <taxon>Cytophagia</taxon>
        <taxon>Cytophagales</taxon>
        <taxon>Hymenobacteraceae</taxon>
        <taxon>Pontibacter</taxon>
    </lineage>
</organism>
<proteinExistence type="predicted"/>
<evidence type="ECO:0000313" key="2">
    <source>
        <dbReference type="Proteomes" id="UP000185924"/>
    </source>
</evidence>
<sequence length="102" mass="11697">MRKHNLTPMQSLVTRQTKGNNHLNQLQTIFKFLQSHVATASMVSAETGIPQKCITRYKRDLEKAGRLWEVTRTNCKLTGFRAWYLTTDPEKAPNSSSQLSLF</sequence>
<name>A0A1N7A0F9_9BACT</name>
<dbReference type="EMBL" id="FTNM01000005">
    <property type="protein sequence ID" value="SIR32562.1"/>
    <property type="molecule type" value="Genomic_DNA"/>
</dbReference>
<reference evidence="2" key="1">
    <citation type="submission" date="2017-01" db="EMBL/GenBank/DDBJ databases">
        <authorList>
            <person name="Varghese N."/>
            <person name="Submissions S."/>
        </authorList>
    </citation>
    <scope>NUCLEOTIDE SEQUENCE [LARGE SCALE GENOMIC DNA]</scope>
    <source>
        <strain evidence="2">DM9</strain>
    </source>
</reference>
<protein>
    <recommendedName>
        <fullName evidence="3">Helix-turn-helix domain-containing protein</fullName>
    </recommendedName>
</protein>
<evidence type="ECO:0008006" key="3">
    <source>
        <dbReference type="Google" id="ProtNLM"/>
    </source>
</evidence>
<dbReference type="STRING" id="1077936.SAMN05421545_3140"/>
<dbReference type="Proteomes" id="UP000185924">
    <property type="component" value="Unassembled WGS sequence"/>
</dbReference>
<gene>
    <name evidence="1" type="ORF">SAMN05421545_3140</name>
</gene>
<accession>A0A1N7A0F9</accession>
<dbReference type="AlphaFoldDB" id="A0A1N7A0F9"/>